<sequence>SKIKENTKAGHGINDIYNTIIKNNSWFSEHSESIDGKKDMMNFNFMHLKNLYELLKGICDTITNCNDPSKTSECIKSANKCADSYRRCMNSFPWGELCSPYCSVLSNLKKDYENFREANNNKKDLPELKPPKGRENCENYCKSLTQILNAEKSTIEQAKQVTTPGISLTDPSVTLTSNDPSKTSECIKSANKCADSYRRCMNSFPWGELCSPYCSVLSNLKKDYENFREANNNKKDLPELKPPKGRENCENYCKSLTQILNAEKSTIEQAKQVTTPGISLTDPSVTLTSINNGNKLPYIAIPFILIPIILGISYKYLTPLWRKMMKKKTMEKIINLNDQNKNKKDITNGFVENI</sequence>
<dbReference type="Proteomes" id="UP000507536">
    <property type="component" value="Unassembled WGS sequence"/>
</dbReference>
<name>A0A1C6WD96_PLACE</name>
<dbReference type="InterPro" id="IPR006477">
    <property type="entry name" value="Yir_bir_cir"/>
</dbReference>
<evidence type="ECO:0000313" key="2">
    <source>
        <dbReference type="EMBL" id="SCL85171.1"/>
    </source>
</evidence>
<evidence type="ECO:0000256" key="1">
    <source>
        <dbReference type="SAM" id="Phobius"/>
    </source>
</evidence>
<proteinExistence type="predicted"/>
<keyword evidence="1" id="KW-0472">Membrane</keyword>
<keyword evidence="1" id="KW-0812">Transmembrane</keyword>
<dbReference type="EMBL" id="FMIN01000112">
    <property type="protein sequence ID" value="SCL85171.1"/>
    <property type="molecule type" value="Genomic_DNA"/>
</dbReference>
<reference evidence="2" key="1">
    <citation type="submission" date="2016-08" db="EMBL/GenBank/DDBJ databases">
        <authorList>
            <consortium name="Pathogen Informatics"/>
        </authorList>
    </citation>
    <scope>NUCLEOTIDE SEQUENCE</scope>
    <source>
        <strain evidence="2">DS</strain>
    </source>
</reference>
<organism evidence="2">
    <name type="scientific">Plasmodium chabaudi adami</name>
    <dbReference type="NCBI Taxonomy" id="5826"/>
    <lineage>
        <taxon>Eukaryota</taxon>
        <taxon>Sar</taxon>
        <taxon>Alveolata</taxon>
        <taxon>Apicomplexa</taxon>
        <taxon>Aconoidasida</taxon>
        <taxon>Haemosporida</taxon>
        <taxon>Plasmodiidae</taxon>
        <taxon>Plasmodium</taxon>
        <taxon>Plasmodium (Vinckeia)</taxon>
    </lineage>
</organism>
<keyword evidence="1" id="KW-1133">Transmembrane helix</keyword>
<feature type="non-terminal residue" evidence="2">
    <location>
        <position position="1"/>
    </location>
</feature>
<gene>
    <name evidence="2" type="ORF">PCHDS_000504100</name>
</gene>
<dbReference type="Pfam" id="PF06022">
    <property type="entry name" value="Cir_Bir_Yir"/>
    <property type="match status" value="2"/>
</dbReference>
<protein>
    <submittedName>
        <fullName evidence="2">Plasmodium variant antigen protein Cir/Yir/Bir, putative</fullName>
    </submittedName>
</protein>
<dbReference type="AlphaFoldDB" id="A0A1C6WD96"/>
<accession>A0A1C6WD96</accession>
<feature type="transmembrane region" description="Helical" evidence="1">
    <location>
        <begin position="296"/>
        <end position="317"/>
    </location>
</feature>